<gene>
    <name evidence="1" type="ORF">PQO05_07365</name>
</gene>
<keyword evidence="2" id="KW-1185">Reference proteome</keyword>
<dbReference type="Proteomes" id="UP001216139">
    <property type="component" value="Chromosome"/>
</dbReference>
<protein>
    <submittedName>
        <fullName evidence="1">Uncharacterized protein</fullName>
    </submittedName>
</protein>
<accession>A0ABY7TDP8</accession>
<organism evidence="1 2">
    <name type="scientific">Mucilaginibacter jinjuensis</name>
    <dbReference type="NCBI Taxonomy" id="1176721"/>
    <lineage>
        <taxon>Bacteria</taxon>
        <taxon>Pseudomonadati</taxon>
        <taxon>Bacteroidota</taxon>
        <taxon>Sphingobacteriia</taxon>
        <taxon>Sphingobacteriales</taxon>
        <taxon>Sphingobacteriaceae</taxon>
        <taxon>Mucilaginibacter</taxon>
    </lineage>
</organism>
<dbReference type="RefSeq" id="WP_273632059.1">
    <property type="nucleotide sequence ID" value="NZ_CP117167.1"/>
</dbReference>
<evidence type="ECO:0000313" key="1">
    <source>
        <dbReference type="EMBL" id="WCT13752.1"/>
    </source>
</evidence>
<reference evidence="1 2" key="1">
    <citation type="submission" date="2023-02" db="EMBL/GenBank/DDBJ databases">
        <title>Genome sequence of Mucilaginibacter jinjuensis strain KACC 16571.</title>
        <authorList>
            <person name="Kim S."/>
            <person name="Heo J."/>
            <person name="Kwon S.-W."/>
        </authorList>
    </citation>
    <scope>NUCLEOTIDE SEQUENCE [LARGE SCALE GENOMIC DNA]</scope>
    <source>
        <strain evidence="1 2">KACC 16571</strain>
    </source>
</reference>
<proteinExistence type="predicted"/>
<sequence length="56" mass="6568">MPCIDNRGGSVHVYTSYFWRPMKGEAAGDNVYAKLRISRVATELYQQLLYLWVQDR</sequence>
<name>A0ABY7TDP8_9SPHI</name>
<dbReference type="EMBL" id="CP117167">
    <property type="protein sequence ID" value="WCT13752.1"/>
    <property type="molecule type" value="Genomic_DNA"/>
</dbReference>
<evidence type="ECO:0000313" key="2">
    <source>
        <dbReference type="Proteomes" id="UP001216139"/>
    </source>
</evidence>